<name>A0A7X5QXI4_9GAMM</name>
<organism evidence="3 4">
    <name type="scientific">Luteibacter yeojuensis</name>
    <dbReference type="NCBI Taxonomy" id="345309"/>
    <lineage>
        <taxon>Bacteria</taxon>
        <taxon>Pseudomonadati</taxon>
        <taxon>Pseudomonadota</taxon>
        <taxon>Gammaproteobacteria</taxon>
        <taxon>Lysobacterales</taxon>
        <taxon>Rhodanobacteraceae</taxon>
        <taxon>Luteibacter</taxon>
    </lineage>
</organism>
<protein>
    <submittedName>
        <fullName evidence="3">DUF3427 domain-containing protein</fullName>
    </submittedName>
</protein>
<evidence type="ECO:0000313" key="3">
    <source>
        <dbReference type="EMBL" id="NID17248.1"/>
    </source>
</evidence>
<dbReference type="Proteomes" id="UP000518878">
    <property type="component" value="Unassembled WGS sequence"/>
</dbReference>
<gene>
    <name evidence="3" type="ORF">HBF32_17355</name>
</gene>
<sequence length="310" mass="35334">MKDEFIDLSRFRLGDSYSRAEIAELGSITPKNFVRPTGITEFANAVLLFVTLEKDHYTYRDQFEGNLFWWQSQTRQTQESPVLQSLISGEREAHLFVRVRAKASSTLPFVYCGRLSPPLMKDERPVTCEFEVLDFVQHPTGELARVYAWRSEAPMATAEAERRQALVTEELAMPRAHGQGRMRDYQRRRTVEIHAMEIAKEHYATLGYRVIDTSSTHPFDLRCLQAGVEKRVEVKGTQSIGHTVDVTAGEIQSAWNGRKDGYTTDLFLVHSISLRSTGQDVYATGGEVVKVEDWQPLQAALKPIAFRYQL</sequence>
<proteinExistence type="predicted"/>
<feature type="domain" description="DUF3427" evidence="1">
    <location>
        <begin position="11"/>
        <end position="117"/>
    </location>
</feature>
<evidence type="ECO:0000313" key="4">
    <source>
        <dbReference type="Proteomes" id="UP000518878"/>
    </source>
</evidence>
<dbReference type="Pfam" id="PF11907">
    <property type="entry name" value="DUF3427"/>
    <property type="match status" value="1"/>
</dbReference>
<dbReference type="EMBL" id="JAAQTL010000002">
    <property type="protein sequence ID" value="NID17248.1"/>
    <property type="molecule type" value="Genomic_DNA"/>
</dbReference>
<keyword evidence="4" id="KW-1185">Reference proteome</keyword>
<evidence type="ECO:0000259" key="2">
    <source>
        <dbReference type="Pfam" id="PF13020"/>
    </source>
</evidence>
<feature type="domain" description="Protein NO VEIN C-terminal" evidence="2">
    <location>
        <begin position="192"/>
        <end position="257"/>
    </location>
</feature>
<accession>A0A7X5QXI4</accession>
<dbReference type="InterPro" id="IPR021835">
    <property type="entry name" value="DUF3427"/>
</dbReference>
<evidence type="ECO:0000259" key="1">
    <source>
        <dbReference type="Pfam" id="PF11907"/>
    </source>
</evidence>
<reference evidence="3 4" key="1">
    <citation type="journal article" date="2006" name="Int. J. Syst. Evol. Microbiol.">
        <title>Dyella yeojuensis sp. nov., isolated from greenhouse soil in Korea.</title>
        <authorList>
            <person name="Kim B.Y."/>
            <person name="Weon H.Y."/>
            <person name="Lee K.H."/>
            <person name="Seok S.J."/>
            <person name="Kwon S.W."/>
            <person name="Go S.J."/>
            <person name="Stackebrandt E."/>
        </authorList>
    </citation>
    <scope>NUCLEOTIDE SEQUENCE [LARGE SCALE GENOMIC DNA]</scope>
    <source>
        <strain evidence="3 4">DSM 17673</strain>
    </source>
</reference>
<dbReference type="AlphaFoldDB" id="A0A7X5QXI4"/>
<dbReference type="InterPro" id="IPR024975">
    <property type="entry name" value="NOV_C"/>
</dbReference>
<comment type="caution">
    <text evidence="3">The sequence shown here is derived from an EMBL/GenBank/DDBJ whole genome shotgun (WGS) entry which is preliminary data.</text>
</comment>
<dbReference type="RefSeq" id="WP_166701036.1">
    <property type="nucleotide sequence ID" value="NZ_JAAQTL010000002.1"/>
</dbReference>
<dbReference type="Pfam" id="PF13020">
    <property type="entry name" value="NOV_C"/>
    <property type="match status" value="1"/>
</dbReference>